<dbReference type="GO" id="GO:0005737">
    <property type="term" value="C:cytoplasm"/>
    <property type="evidence" value="ECO:0007669"/>
    <property type="project" value="UniProtKB-SubCell"/>
</dbReference>
<dbReference type="Proteomes" id="UP000503162">
    <property type="component" value="Chromosome"/>
</dbReference>
<dbReference type="InterPro" id="IPR000032">
    <property type="entry name" value="HPr-like"/>
</dbReference>
<organism evidence="6 7">
    <name type="scientific">Hydrogenophaga crocea</name>
    <dbReference type="NCBI Taxonomy" id="2716225"/>
    <lineage>
        <taxon>Bacteria</taxon>
        <taxon>Pseudomonadati</taxon>
        <taxon>Pseudomonadota</taxon>
        <taxon>Betaproteobacteria</taxon>
        <taxon>Burkholderiales</taxon>
        <taxon>Comamonadaceae</taxon>
        <taxon>Hydrogenophaga</taxon>
    </lineage>
</organism>
<dbReference type="GO" id="GO:0009401">
    <property type="term" value="P:phosphoenolpyruvate-dependent sugar phosphotransferase system"/>
    <property type="evidence" value="ECO:0007669"/>
    <property type="project" value="UniProtKB-KW"/>
</dbReference>
<evidence type="ECO:0000256" key="3">
    <source>
        <dbReference type="ARBA" id="ARBA00022490"/>
    </source>
</evidence>
<evidence type="ECO:0000313" key="7">
    <source>
        <dbReference type="Proteomes" id="UP000503162"/>
    </source>
</evidence>
<accession>A0A6G8IKJ5</accession>
<dbReference type="KEGG" id="hcz:G9Q37_16015"/>
<dbReference type="PROSITE" id="PS51350">
    <property type="entry name" value="PTS_HPR_DOM"/>
    <property type="match status" value="1"/>
</dbReference>
<evidence type="ECO:0000256" key="1">
    <source>
        <dbReference type="ARBA" id="ARBA00004496"/>
    </source>
</evidence>
<reference evidence="6 7" key="1">
    <citation type="submission" date="2020-03" db="EMBL/GenBank/DDBJ databases">
        <title>Hydrogenophaga sp. nov. isolated from cyanobacterial mat.</title>
        <authorList>
            <person name="Thorat V."/>
            <person name="Kirdat K."/>
            <person name="Tiwarekar B."/>
            <person name="Costa E.D."/>
            <person name="Yadav A."/>
        </authorList>
    </citation>
    <scope>NUCLEOTIDE SEQUENCE [LARGE SCALE GENOMIC DNA]</scope>
    <source>
        <strain evidence="6 7">BA0156</strain>
    </source>
</reference>
<dbReference type="EMBL" id="CP049989">
    <property type="protein sequence ID" value="QIM53548.1"/>
    <property type="molecule type" value="Genomic_DNA"/>
</dbReference>
<dbReference type="InterPro" id="IPR050399">
    <property type="entry name" value="HPr"/>
</dbReference>
<dbReference type="CDD" id="cd00367">
    <property type="entry name" value="PTS-HPr_like"/>
    <property type="match status" value="1"/>
</dbReference>
<protein>
    <submittedName>
        <fullName evidence="6">HPr family phosphocarrier protein</fullName>
    </submittedName>
</protein>
<dbReference type="PANTHER" id="PTHR33705:SF2">
    <property type="entry name" value="PHOSPHOCARRIER PROTEIN NPR"/>
    <property type="match status" value="1"/>
</dbReference>
<feature type="domain" description="HPr" evidence="5">
    <location>
        <begin position="1"/>
        <end position="88"/>
    </location>
</feature>
<comment type="similarity">
    <text evidence="2">Belongs to the HPr family.</text>
</comment>
<keyword evidence="3" id="KW-0963">Cytoplasm</keyword>
<dbReference type="PRINTS" id="PR00107">
    <property type="entry name" value="PHOSPHOCPHPR"/>
</dbReference>
<dbReference type="PROSITE" id="PS00369">
    <property type="entry name" value="PTS_HPR_HIS"/>
    <property type="match status" value="1"/>
</dbReference>
<evidence type="ECO:0000313" key="6">
    <source>
        <dbReference type="EMBL" id="QIM53548.1"/>
    </source>
</evidence>
<dbReference type="RefSeq" id="WP_166228670.1">
    <property type="nucleotide sequence ID" value="NZ_CP049989.1"/>
</dbReference>
<dbReference type="InterPro" id="IPR001020">
    <property type="entry name" value="PTS_HPr_His_P_site"/>
</dbReference>
<dbReference type="Pfam" id="PF00381">
    <property type="entry name" value="PTS-HPr"/>
    <property type="match status" value="1"/>
</dbReference>
<dbReference type="PROSITE" id="PS00589">
    <property type="entry name" value="PTS_HPR_SER"/>
    <property type="match status" value="1"/>
</dbReference>
<dbReference type="InterPro" id="IPR002114">
    <property type="entry name" value="PTS_HPr_Ser_P_site"/>
</dbReference>
<sequence>MIKTTATISNKLGLHARASAKLTKLAGSFKCDVFMARGERRVNAKSIMGVMMLAAGIGTAVEIETNGPDEQAAMDAILALIDDKFGEGE</sequence>
<evidence type="ECO:0000256" key="2">
    <source>
        <dbReference type="ARBA" id="ARBA00010736"/>
    </source>
</evidence>
<gene>
    <name evidence="6" type="ORF">G9Q37_16015</name>
</gene>
<dbReference type="NCBIfam" id="TIGR01003">
    <property type="entry name" value="PTS_HPr_family"/>
    <property type="match status" value="1"/>
</dbReference>
<proteinExistence type="inferred from homology"/>
<keyword evidence="7" id="KW-1185">Reference proteome</keyword>
<dbReference type="Gene3D" id="3.30.1340.10">
    <property type="entry name" value="HPr-like"/>
    <property type="match status" value="1"/>
</dbReference>
<evidence type="ECO:0000259" key="5">
    <source>
        <dbReference type="PROSITE" id="PS51350"/>
    </source>
</evidence>
<dbReference type="PANTHER" id="PTHR33705">
    <property type="entry name" value="PHOSPHOCARRIER PROTEIN HPR"/>
    <property type="match status" value="1"/>
</dbReference>
<dbReference type="AlphaFoldDB" id="A0A6G8IKJ5"/>
<name>A0A6G8IKJ5_9BURK</name>
<dbReference type="InterPro" id="IPR035895">
    <property type="entry name" value="HPr-like_sf"/>
</dbReference>
<evidence type="ECO:0000256" key="4">
    <source>
        <dbReference type="ARBA" id="ARBA00022683"/>
    </source>
</evidence>
<dbReference type="SUPFAM" id="SSF55594">
    <property type="entry name" value="HPr-like"/>
    <property type="match status" value="1"/>
</dbReference>
<comment type="subcellular location">
    <subcellularLocation>
        <location evidence="1">Cytoplasm</location>
    </subcellularLocation>
</comment>
<keyword evidence="4" id="KW-0598">Phosphotransferase system</keyword>